<dbReference type="SUPFAM" id="SSF53335">
    <property type="entry name" value="S-adenosyl-L-methionine-dependent methyltransferases"/>
    <property type="match status" value="1"/>
</dbReference>
<dbReference type="EMBL" id="FMWG01000009">
    <property type="protein sequence ID" value="SCZ69683.1"/>
    <property type="molecule type" value="Genomic_DNA"/>
</dbReference>
<dbReference type="OrthoDB" id="9791274at2"/>
<dbReference type="InterPro" id="IPR007473">
    <property type="entry name" value="RlmJ"/>
</dbReference>
<keyword evidence="3" id="KW-1185">Reference proteome</keyword>
<feature type="active site" description="Proton acceptor" evidence="1">
    <location>
        <position position="162"/>
    </location>
</feature>
<dbReference type="AlphaFoldDB" id="A0A1G5R6H6"/>
<dbReference type="GO" id="GO:0036307">
    <property type="term" value="F:23S rRNA (adenine(2030)-N(6))-methyltransferase activity"/>
    <property type="evidence" value="ECO:0007669"/>
    <property type="project" value="UniProtKB-UniRule"/>
</dbReference>
<feature type="binding site" evidence="1">
    <location>
        <position position="42"/>
    </location>
    <ligand>
        <name>S-adenosyl-L-methionine</name>
        <dbReference type="ChEBI" id="CHEBI:59789"/>
    </ligand>
</feature>
<feature type="binding site" evidence="1">
    <location>
        <begin position="141"/>
        <end position="142"/>
    </location>
    <ligand>
        <name>S-adenosyl-L-methionine</name>
        <dbReference type="ChEBI" id="CHEBI:59789"/>
    </ligand>
</feature>
<dbReference type="Gene3D" id="3.40.50.150">
    <property type="entry name" value="Vaccinia Virus protein VP39"/>
    <property type="match status" value="1"/>
</dbReference>
<feature type="binding site" evidence="1">
    <location>
        <position position="99"/>
    </location>
    <ligand>
        <name>S-adenosyl-L-methionine</name>
        <dbReference type="ChEBI" id="CHEBI:59789"/>
    </ligand>
</feature>
<dbReference type="GO" id="GO:0003723">
    <property type="term" value="F:RNA binding"/>
    <property type="evidence" value="ECO:0007669"/>
    <property type="project" value="UniProtKB-UniRule"/>
</dbReference>
<dbReference type="GO" id="GO:0070475">
    <property type="term" value="P:rRNA base methylation"/>
    <property type="evidence" value="ECO:0007669"/>
    <property type="project" value="UniProtKB-UniRule"/>
</dbReference>
<evidence type="ECO:0000256" key="1">
    <source>
        <dbReference type="HAMAP-Rule" id="MF_00934"/>
    </source>
</evidence>
<dbReference type="Pfam" id="PF04378">
    <property type="entry name" value="RsmJ"/>
    <property type="match status" value="1"/>
</dbReference>
<organism evidence="2 3">
    <name type="scientific">Epibacterium ulvae</name>
    <dbReference type="NCBI Taxonomy" id="1156985"/>
    <lineage>
        <taxon>Bacteria</taxon>
        <taxon>Pseudomonadati</taxon>
        <taxon>Pseudomonadota</taxon>
        <taxon>Alphaproteobacteria</taxon>
        <taxon>Rhodobacterales</taxon>
        <taxon>Roseobacteraceae</taxon>
        <taxon>Epibacterium</taxon>
    </lineage>
</organism>
<dbReference type="RefSeq" id="WP_090220105.1">
    <property type="nucleotide sequence ID" value="NZ_FMWG01000009.1"/>
</dbReference>
<dbReference type="PANTHER" id="PTHR37426:SF1">
    <property type="entry name" value="RIBOSOMAL RNA LARGE SUBUNIT METHYLTRANSFERASE J"/>
    <property type="match status" value="1"/>
</dbReference>
<sequence>MLSYQHIYHAGNLADVQKHALLAWVLSYLTRKDKPLTYIETHAGRGLYHLNAAEAVKTGEAAAGIERVVQEGLLAQDHSLLQILRDVRKQHGAQAYPGSPLVAANALRANDSLHLAELHPQENEALHSALLGHRAKIYQQDGFEVAQSLAPPMPRRGVLVIDPSYEIKSDYTKIPGFIAKIHKKWNVGVILLWYPILKDRPHRGMIKSLLDQGLPNVLHHEVRFPPAREGHRMVGSGLFVVNAPFGADQEAARLDRLFAQL</sequence>
<protein>
    <recommendedName>
        <fullName evidence="1">Ribosomal RNA large subunit methyltransferase J</fullName>
        <ecNumber evidence="1">2.1.1.266</ecNumber>
    </recommendedName>
    <alternativeName>
        <fullName evidence="1">23S rRNA (adenine(2030)-N6)-methyltransferase</fullName>
    </alternativeName>
    <alternativeName>
        <fullName evidence="1">23S rRNA m6A2030 methyltransferase</fullName>
    </alternativeName>
</protein>
<comment type="catalytic activity">
    <reaction evidence="1">
        <text>adenosine(2030) in 23S rRNA + S-adenosyl-L-methionine = N(6)-methyladenosine(2030) in 23S rRNA + S-adenosyl-L-homocysteine + H(+)</text>
        <dbReference type="Rhea" id="RHEA:43736"/>
        <dbReference type="Rhea" id="RHEA-COMP:10668"/>
        <dbReference type="Rhea" id="RHEA-COMP:10669"/>
        <dbReference type="ChEBI" id="CHEBI:15378"/>
        <dbReference type="ChEBI" id="CHEBI:57856"/>
        <dbReference type="ChEBI" id="CHEBI:59789"/>
        <dbReference type="ChEBI" id="CHEBI:74411"/>
        <dbReference type="ChEBI" id="CHEBI:74449"/>
        <dbReference type="EC" id="2.1.1.266"/>
    </reaction>
</comment>
<keyword evidence="1 2" id="KW-0808">Transferase</keyword>
<keyword evidence="1" id="KW-0698">rRNA processing</keyword>
<comment type="similarity">
    <text evidence="1">Belongs to the RlmJ family.</text>
</comment>
<dbReference type="Proteomes" id="UP000198767">
    <property type="component" value="Unassembled WGS sequence"/>
</dbReference>
<dbReference type="HAMAP" id="MF_00934">
    <property type="entry name" value="23SrRNA_methyltr_J"/>
    <property type="match status" value="1"/>
</dbReference>
<reference evidence="2 3" key="1">
    <citation type="submission" date="2016-10" db="EMBL/GenBank/DDBJ databases">
        <authorList>
            <person name="de Groot N.N."/>
        </authorList>
    </citation>
    <scope>NUCLEOTIDE SEQUENCE [LARGE SCALE GENOMIC DNA]</scope>
    <source>
        <strain evidence="2 3">U95</strain>
    </source>
</reference>
<dbReference type="EC" id="2.1.1.266" evidence="1"/>
<proteinExistence type="inferred from homology"/>
<comment type="subunit">
    <text evidence="1">Monomer.</text>
</comment>
<feature type="binding site" evidence="1">
    <location>
        <position position="117"/>
    </location>
    <ligand>
        <name>S-adenosyl-L-methionine</name>
        <dbReference type="ChEBI" id="CHEBI:59789"/>
    </ligand>
</feature>
<feature type="binding site" evidence="1">
    <location>
        <position position="162"/>
    </location>
    <ligand>
        <name>S-adenosyl-L-methionine</name>
        <dbReference type="ChEBI" id="CHEBI:59789"/>
    </ligand>
</feature>
<dbReference type="InterPro" id="IPR029063">
    <property type="entry name" value="SAM-dependent_MTases_sf"/>
</dbReference>
<keyword evidence="1 2" id="KW-0489">Methyltransferase</keyword>
<name>A0A1G5R6H6_9RHOB</name>
<keyword evidence="1" id="KW-0694">RNA-binding</keyword>
<dbReference type="GO" id="GO:0005829">
    <property type="term" value="C:cytosol"/>
    <property type="evidence" value="ECO:0007669"/>
    <property type="project" value="TreeGrafter"/>
</dbReference>
<gene>
    <name evidence="1" type="primary">rlmJ</name>
    <name evidence="2" type="ORF">SAMN04488118_109126</name>
</gene>
<dbReference type="PANTHER" id="PTHR37426">
    <property type="entry name" value="RIBOSOMAL RNA LARGE SUBUNIT METHYLTRANSFERASE J"/>
    <property type="match status" value="1"/>
</dbReference>
<evidence type="ECO:0000313" key="2">
    <source>
        <dbReference type="EMBL" id="SCZ69683.1"/>
    </source>
</evidence>
<comment type="function">
    <text evidence="1">Specifically methylates the adenine in position 2030 of 23S rRNA.</text>
</comment>
<feature type="binding site" evidence="1">
    <location>
        <position position="19"/>
    </location>
    <ligand>
        <name>S-adenosyl-L-methionine</name>
        <dbReference type="ChEBI" id="CHEBI:59789"/>
    </ligand>
</feature>
<feature type="site" description="Interaction with substrate rRNA" evidence="1">
    <location>
        <position position="4"/>
    </location>
</feature>
<evidence type="ECO:0000313" key="3">
    <source>
        <dbReference type="Proteomes" id="UP000198767"/>
    </source>
</evidence>
<accession>A0A1G5R6H6</accession>
<keyword evidence="1" id="KW-0949">S-adenosyl-L-methionine</keyword>